<dbReference type="InterPro" id="IPR011611">
    <property type="entry name" value="PfkB_dom"/>
</dbReference>
<keyword evidence="2 4" id="KW-0418">Kinase</keyword>
<gene>
    <name evidence="4" type="ORF">FYJ24_07685</name>
</gene>
<keyword evidence="1" id="KW-0808">Transferase</keyword>
<evidence type="ECO:0000313" key="5">
    <source>
        <dbReference type="Proteomes" id="UP000470875"/>
    </source>
</evidence>
<accession>A0A6N7VS85</accession>
<dbReference type="Proteomes" id="UP000470875">
    <property type="component" value="Unassembled WGS sequence"/>
</dbReference>
<dbReference type="GO" id="GO:0016301">
    <property type="term" value="F:kinase activity"/>
    <property type="evidence" value="ECO:0007669"/>
    <property type="project" value="UniProtKB-KW"/>
</dbReference>
<evidence type="ECO:0000313" key="4">
    <source>
        <dbReference type="EMBL" id="MSS84647.1"/>
    </source>
</evidence>
<organism evidence="4 5">
    <name type="scientific">Scrofimicrobium canadense</name>
    <dbReference type="NCBI Taxonomy" id="2652290"/>
    <lineage>
        <taxon>Bacteria</taxon>
        <taxon>Bacillati</taxon>
        <taxon>Actinomycetota</taxon>
        <taxon>Actinomycetes</taxon>
        <taxon>Actinomycetales</taxon>
        <taxon>Actinomycetaceae</taxon>
        <taxon>Scrofimicrobium</taxon>
    </lineage>
</organism>
<evidence type="ECO:0000256" key="2">
    <source>
        <dbReference type="ARBA" id="ARBA00022777"/>
    </source>
</evidence>
<dbReference type="AlphaFoldDB" id="A0A6N7VS85"/>
<evidence type="ECO:0000259" key="3">
    <source>
        <dbReference type="Pfam" id="PF00294"/>
    </source>
</evidence>
<dbReference type="Pfam" id="PF00294">
    <property type="entry name" value="PfkB"/>
    <property type="match status" value="1"/>
</dbReference>
<name>A0A6N7VS85_9ACTO</name>
<dbReference type="EMBL" id="VULO01000008">
    <property type="protein sequence ID" value="MSS84647.1"/>
    <property type="molecule type" value="Genomic_DNA"/>
</dbReference>
<dbReference type="GO" id="GO:0005829">
    <property type="term" value="C:cytosol"/>
    <property type="evidence" value="ECO:0007669"/>
    <property type="project" value="TreeGrafter"/>
</dbReference>
<dbReference type="PANTHER" id="PTHR10584:SF166">
    <property type="entry name" value="RIBOKINASE"/>
    <property type="match status" value="1"/>
</dbReference>
<dbReference type="RefSeq" id="WP_154545203.1">
    <property type="nucleotide sequence ID" value="NZ_VULO01000008.1"/>
</dbReference>
<comment type="caution">
    <text evidence="4">The sequence shown here is derived from an EMBL/GenBank/DDBJ whole genome shotgun (WGS) entry which is preliminary data.</text>
</comment>
<dbReference type="SUPFAM" id="SSF53613">
    <property type="entry name" value="Ribokinase-like"/>
    <property type="match status" value="1"/>
</dbReference>
<reference evidence="4 5" key="1">
    <citation type="submission" date="2019-08" db="EMBL/GenBank/DDBJ databases">
        <title>In-depth cultivation of the pig gut microbiome towards novel bacterial diversity and tailored functional studies.</title>
        <authorList>
            <person name="Wylensek D."/>
            <person name="Hitch T.C.A."/>
            <person name="Clavel T."/>
        </authorList>
    </citation>
    <scope>NUCLEOTIDE SEQUENCE [LARGE SCALE GENOMIC DNA]</scope>
    <source>
        <strain evidence="4 5">WB03_NA08</strain>
    </source>
</reference>
<dbReference type="PANTHER" id="PTHR10584">
    <property type="entry name" value="SUGAR KINASE"/>
    <property type="match status" value="1"/>
</dbReference>
<feature type="domain" description="Carbohydrate kinase PfkB" evidence="3">
    <location>
        <begin position="16"/>
        <end position="312"/>
    </location>
</feature>
<keyword evidence="5" id="KW-1185">Reference proteome</keyword>
<dbReference type="InterPro" id="IPR029056">
    <property type="entry name" value="Ribokinase-like"/>
</dbReference>
<proteinExistence type="predicted"/>
<sequence length="335" mass="36001">MSGIGVAGNLILDRYMEIEAYPERASLTTIHSVTPSPGGLAYNCAVDLARLDPSLPISVVGLVGDDSDGDAIVSHFHPYPSIDTSRIRRVGQTSFSDVMEDAQTRERTFFQFRGANALLDEEDINFASADIDLLHVGYILLLDRLDAPDPEFGTRMARLLAQTQSRGIKTSVDVVSEVSDRFRSIVPAALRYCDYCIVNEVEASRTTGIEISHQGTVDVEALRRAAQAIVEMGVSTWAVIHWAGGAAGLTPDGEWVVRPSIRLAPNEIVTSTGAGDAFASGVLYGAWKELSLAESIELGSAAAAGSLHHGNSTDGVGPWREMLQAYADAEYEDLS</sequence>
<protein>
    <submittedName>
        <fullName evidence="4">Carbohydrate kinase family protein</fullName>
    </submittedName>
</protein>
<dbReference type="Gene3D" id="3.40.1190.20">
    <property type="match status" value="1"/>
</dbReference>
<evidence type="ECO:0000256" key="1">
    <source>
        <dbReference type="ARBA" id="ARBA00022679"/>
    </source>
</evidence>